<dbReference type="InterPro" id="IPR001977">
    <property type="entry name" value="Depp_CoAkinase"/>
</dbReference>
<dbReference type="Pfam" id="PF01121">
    <property type="entry name" value="CoaE"/>
    <property type="match status" value="1"/>
</dbReference>
<keyword evidence="4 5" id="KW-0173">Coenzyme A biosynthesis</keyword>
<keyword evidence="5 7" id="KW-0808">Transferase</keyword>
<dbReference type="PROSITE" id="PS51219">
    <property type="entry name" value="DPCK"/>
    <property type="match status" value="1"/>
</dbReference>
<dbReference type="AlphaFoldDB" id="A0A840SJ85"/>
<comment type="pathway">
    <text evidence="5">Cofactor biosynthesis; coenzyme A biosynthesis; CoA from (R)-pantothenate: step 5/5.</text>
</comment>
<dbReference type="InterPro" id="IPR027417">
    <property type="entry name" value="P-loop_NTPase"/>
</dbReference>
<protein>
    <recommendedName>
        <fullName evidence="5 6">Dephospho-CoA kinase</fullName>
        <ecNumber evidence="5 6">2.7.1.24</ecNumber>
    </recommendedName>
    <alternativeName>
        <fullName evidence="5">Dephosphocoenzyme A kinase</fullName>
    </alternativeName>
</protein>
<evidence type="ECO:0000256" key="2">
    <source>
        <dbReference type="ARBA" id="ARBA00022741"/>
    </source>
</evidence>
<evidence type="ECO:0000256" key="4">
    <source>
        <dbReference type="ARBA" id="ARBA00022993"/>
    </source>
</evidence>
<comment type="catalytic activity">
    <reaction evidence="5">
        <text>3'-dephospho-CoA + ATP = ADP + CoA + H(+)</text>
        <dbReference type="Rhea" id="RHEA:18245"/>
        <dbReference type="ChEBI" id="CHEBI:15378"/>
        <dbReference type="ChEBI" id="CHEBI:30616"/>
        <dbReference type="ChEBI" id="CHEBI:57287"/>
        <dbReference type="ChEBI" id="CHEBI:57328"/>
        <dbReference type="ChEBI" id="CHEBI:456216"/>
        <dbReference type="EC" id="2.7.1.24"/>
    </reaction>
</comment>
<dbReference type="GO" id="GO:0015937">
    <property type="term" value="P:coenzyme A biosynthetic process"/>
    <property type="evidence" value="ECO:0007669"/>
    <property type="project" value="UniProtKB-UniRule"/>
</dbReference>
<keyword evidence="5 7" id="KW-0418">Kinase</keyword>
<name>A0A840SJ85_9SPIR</name>
<evidence type="ECO:0000313" key="8">
    <source>
        <dbReference type="Proteomes" id="UP000578697"/>
    </source>
</evidence>
<dbReference type="GO" id="GO:0005737">
    <property type="term" value="C:cytoplasm"/>
    <property type="evidence" value="ECO:0007669"/>
    <property type="project" value="UniProtKB-SubCell"/>
</dbReference>
<dbReference type="Gene3D" id="3.40.50.300">
    <property type="entry name" value="P-loop containing nucleotide triphosphate hydrolases"/>
    <property type="match status" value="1"/>
</dbReference>
<keyword evidence="2 5" id="KW-0547">Nucleotide-binding</keyword>
<dbReference type="NCBIfam" id="TIGR00152">
    <property type="entry name" value="dephospho-CoA kinase"/>
    <property type="match status" value="1"/>
</dbReference>
<dbReference type="SUPFAM" id="SSF52540">
    <property type="entry name" value="P-loop containing nucleoside triphosphate hydrolases"/>
    <property type="match status" value="1"/>
</dbReference>
<dbReference type="HAMAP" id="MF_00376">
    <property type="entry name" value="Dephospho_CoA_kinase"/>
    <property type="match status" value="1"/>
</dbReference>
<evidence type="ECO:0000256" key="1">
    <source>
        <dbReference type="ARBA" id="ARBA00009018"/>
    </source>
</evidence>
<comment type="subcellular location">
    <subcellularLocation>
        <location evidence="5">Cytoplasm</location>
    </subcellularLocation>
</comment>
<keyword evidence="3 5" id="KW-0067">ATP-binding</keyword>
<comment type="function">
    <text evidence="5">Catalyzes the phosphorylation of the 3'-hydroxyl group of dephosphocoenzyme A to form coenzyme A.</text>
</comment>
<evidence type="ECO:0000256" key="6">
    <source>
        <dbReference type="NCBIfam" id="TIGR00152"/>
    </source>
</evidence>
<dbReference type="Proteomes" id="UP000578697">
    <property type="component" value="Unassembled WGS sequence"/>
</dbReference>
<gene>
    <name evidence="5" type="primary">coaE</name>
    <name evidence="7" type="ORF">HNP77_001935</name>
</gene>
<keyword evidence="5" id="KW-0963">Cytoplasm</keyword>
<dbReference type="EC" id="2.7.1.24" evidence="5 6"/>
<proteinExistence type="inferred from homology"/>
<sequence>MKTYNGKNKRLILCVTGPMAAGKNAAAAILEKKGFACADADILAHQALEKVNDAVVTQFKKLAEEKNIQLTDVNGKIIRRNLGQLIFGSKELVEAHEKIIFPEINRLIEEFAEKNAATDIVINAAVLYKVPFIKKCDAVLYVDSPLIQRLFRARKRDGMPFSLILNRFKSQKNLFAKYKNSNADIRRVRNTGTLLNLEKKIDVFLKKLYED</sequence>
<dbReference type="UniPathway" id="UPA00241">
    <property type="reaction ID" value="UER00356"/>
</dbReference>
<dbReference type="CDD" id="cd02022">
    <property type="entry name" value="DPCK"/>
    <property type="match status" value="1"/>
</dbReference>
<dbReference type="GO" id="GO:0004140">
    <property type="term" value="F:dephospho-CoA kinase activity"/>
    <property type="evidence" value="ECO:0007669"/>
    <property type="project" value="UniProtKB-UniRule"/>
</dbReference>
<organism evidence="7 8">
    <name type="scientific">Treponema rectale</name>
    <dbReference type="NCBI Taxonomy" id="744512"/>
    <lineage>
        <taxon>Bacteria</taxon>
        <taxon>Pseudomonadati</taxon>
        <taxon>Spirochaetota</taxon>
        <taxon>Spirochaetia</taxon>
        <taxon>Spirochaetales</taxon>
        <taxon>Treponemataceae</taxon>
        <taxon>Treponema</taxon>
    </lineage>
</organism>
<dbReference type="RefSeq" id="WP_184652980.1">
    <property type="nucleotide sequence ID" value="NZ_JACHFR010000003.1"/>
</dbReference>
<evidence type="ECO:0000256" key="3">
    <source>
        <dbReference type="ARBA" id="ARBA00022840"/>
    </source>
</evidence>
<comment type="similarity">
    <text evidence="1 5">Belongs to the CoaE family.</text>
</comment>
<keyword evidence="8" id="KW-1185">Reference proteome</keyword>
<evidence type="ECO:0000256" key="5">
    <source>
        <dbReference type="HAMAP-Rule" id="MF_00376"/>
    </source>
</evidence>
<dbReference type="EMBL" id="JACHFR010000003">
    <property type="protein sequence ID" value="MBB5219553.1"/>
    <property type="molecule type" value="Genomic_DNA"/>
</dbReference>
<reference evidence="7 8" key="1">
    <citation type="submission" date="2020-08" db="EMBL/GenBank/DDBJ databases">
        <title>Genomic Encyclopedia of Type Strains, Phase IV (KMG-IV): sequencing the most valuable type-strain genomes for metagenomic binning, comparative biology and taxonomic classification.</title>
        <authorList>
            <person name="Goeker M."/>
        </authorList>
    </citation>
    <scope>NUCLEOTIDE SEQUENCE [LARGE SCALE GENOMIC DNA]</scope>
    <source>
        <strain evidence="7 8">DSM 103679</strain>
    </source>
</reference>
<dbReference type="GO" id="GO:0005524">
    <property type="term" value="F:ATP binding"/>
    <property type="evidence" value="ECO:0007669"/>
    <property type="project" value="UniProtKB-UniRule"/>
</dbReference>
<comment type="caution">
    <text evidence="7">The sequence shown here is derived from an EMBL/GenBank/DDBJ whole genome shotgun (WGS) entry which is preliminary data.</text>
</comment>
<accession>A0A840SJ85</accession>
<feature type="binding site" evidence="5">
    <location>
        <begin position="20"/>
        <end position="25"/>
    </location>
    <ligand>
        <name>ATP</name>
        <dbReference type="ChEBI" id="CHEBI:30616"/>
    </ligand>
</feature>
<evidence type="ECO:0000313" key="7">
    <source>
        <dbReference type="EMBL" id="MBB5219553.1"/>
    </source>
</evidence>